<keyword evidence="7" id="KW-1185">Reference proteome</keyword>
<dbReference type="PANTHER" id="PTHR10291">
    <property type="entry name" value="DEHYDRODOLICHYL DIPHOSPHATE SYNTHASE FAMILY MEMBER"/>
    <property type="match status" value="1"/>
</dbReference>
<dbReference type="Gramene" id="Vigun08g119300.1.v1.2">
    <property type="protein sequence ID" value="Vigun08g119300.1.v1.2"/>
    <property type="gene ID" value="Vigun08g119300.v1.2"/>
</dbReference>
<dbReference type="PANTHER" id="PTHR10291:SF0">
    <property type="entry name" value="DEHYDRODOLICHYL DIPHOSPHATE SYNTHASE 2"/>
    <property type="match status" value="1"/>
</dbReference>
<dbReference type="InterPro" id="IPR001441">
    <property type="entry name" value="UPP_synth-like"/>
</dbReference>
<dbReference type="InterPro" id="IPR036424">
    <property type="entry name" value="UPP_synth-like_sf"/>
</dbReference>
<evidence type="ECO:0000256" key="2">
    <source>
        <dbReference type="ARBA" id="ARBA00004922"/>
    </source>
</evidence>
<evidence type="ECO:0000256" key="5">
    <source>
        <dbReference type="RuleBase" id="RU363018"/>
    </source>
</evidence>
<comment type="pathway">
    <text evidence="2">Protein modification; protein glycosylation.</text>
</comment>
<dbReference type="GO" id="GO:0045547">
    <property type="term" value="F:ditrans,polycis-polyprenyl diphosphate synthase [(2E,6E)-farnesyl diphosphate specific] activity"/>
    <property type="evidence" value="ECO:0007669"/>
    <property type="project" value="TreeGrafter"/>
</dbReference>
<comment type="similarity">
    <text evidence="3 5">Belongs to the UPP synthase family.</text>
</comment>
<dbReference type="CDD" id="cd00475">
    <property type="entry name" value="Cis_IPPS"/>
    <property type="match status" value="1"/>
</dbReference>
<dbReference type="OrthoDB" id="4173905at2759"/>
<sequence length="284" mass="32026">MFSTTLPLPLLINRYHPLPSPSPTAPPRVTLRDDGTLLAKESLPPELVAELMPNHVAVIMDGHGRWAKPRGLAATEGHRAGVESLTRMVMLCCSWGIEVLTVFACSTENLARPKKEVDFFMRLFETTAKSSMECMQMKGIRVCVIGDLSKVPESLQRTVARVEDVTKDNKKLQLIVALNYGGKYDVVQACKRVAMKVKDGAVDVEDINESIIEKELETKCTEFPNPGLLIRTSGELRVSNFLLWQLAYTELYFSPKFWPDFGKDDFVDALRSFQHRQRRFGGRH</sequence>
<protein>
    <recommendedName>
        <fullName evidence="5">Alkyl transferase</fullName>
        <ecNumber evidence="5">2.5.1.-</ecNumber>
    </recommendedName>
</protein>
<evidence type="ECO:0000313" key="7">
    <source>
        <dbReference type="Proteomes" id="UP000501690"/>
    </source>
</evidence>
<dbReference type="EC" id="2.5.1.-" evidence="5"/>
<evidence type="ECO:0000256" key="3">
    <source>
        <dbReference type="ARBA" id="ARBA00005432"/>
    </source>
</evidence>
<name>A0A4D6MM93_VIGUN</name>
<reference evidence="6 7" key="1">
    <citation type="submission" date="2019-04" db="EMBL/GenBank/DDBJ databases">
        <title>An improved genome assembly and genetic linkage map for asparagus bean, Vigna unguiculata ssp. sesquipedialis.</title>
        <authorList>
            <person name="Xia Q."/>
            <person name="Zhang R."/>
            <person name="Dong Y."/>
        </authorList>
    </citation>
    <scope>NUCLEOTIDE SEQUENCE [LARGE SCALE GENOMIC DNA]</scope>
    <source>
        <tissue evidence="6">Leaf</tissue>
    </source>
</reference>
<dbReference type="Pfam" id="PF01255">
    <property type="entry name" value="Prenyltransf"/>
    <property type="match status" value="1"/>
</dbReference>
<dbReference type="EMBL" id="CP039351">
    <property type="protein sequence ID" value="QCE00885.1"/>
    <property type="molecule type" value="Genomic_DNA"/>
</dbReference>
<dbReference type="GO" id="GO:0009668">
    <property type="term" value="P:plastid membrane organization"/>
    <property type="evidence" value="ECO:0007669"/>
    <property type="project" value="TreeGrafter"/>
</dbReference>
<dbReference type="FunFam" id="3.40.1180.10:FF:000001">
    <property type="entry name" value="(2E,6E)-farnesyl-diphosphate-specific ditrans,polycis-undecaprenyl-diphosphate synthase"/>
    <property type="match status" value="1"/>
</dbReference>
<dbReference type="NCBIfam" id="TIGR00055">
    <property type="entry name" value="uppS"/>
    <property type="match status" value="1"/>
</dbReference>
<evidence type="ECO:0000256" key="4">
    <source>
        <dbReference type="ARBA" id="ARBA00022679"/>
    </source>
</evidence>
<dbReference type="GO" id="GO:0009570">
    <property type="term" value="C:chloroplast stroma"/>
    <property type="evidence" value="ECO:0007669"/>
    <property type="project" value="TreeGrafter"/>
</dbReference>
<gene>
    <name evidence="6" type="ORF">DEO72_LG7g2176</name>
</gene>
<proteinExistence type="inferred from homology"/>
<dbReference type="HAMAP" id="MF_01139">
    <property type="entry name" value="ISPT"/>
    <property type="match status" value="1"/>
</dbReference>
<dbReference type="GO" id="GO:0016094">
    <property type="term" value="P:polyprenol biosynthetic process"/>
    <property type="evidence" value="ECO:0007669"/>
    <property type="project" value="TreeGrafter"/>
</dbReference>
<dbReference type="Gene3D" id="3.40.1180.10">
    <property type="entry name" value="Decaprenyl diphosphate synthase-like"/>
    <property type="match status" value="1"/>
</dbReference>
<organism evidence="6 7">
    <name type="scientific">Vigna unguiculata</name>
    <name type="common">Cowpea</name>
    <dbReference type="NCBI Taxonomy" id="3917"/>
    <lineage>
        <taxon>Eukaryota</taxon>
        <taxon>Viridiplantae</taxon>
        <taxon>Streptophyta</taxon>
        <taxon>Embryophyta</taxon>
        <taxon>Tracheophyta</taxon>
        <taxon>Spermatophyta</taxon>
        <taxon>Magnoliopsida</taxon>
        <taxon>eudicotyledons</taxon>
        <taxon>Gunneridae</taxon>
        <taxon>Pentapetalae</taxon>
        <taxon>rosids</taxon>
        <taxon>fabids</taxon>
        <taxon>Fabales</taxon>
        <taxon>Fabaceae</taxon>
        <taxon>Papilionoideae</taxon>
        <taxon>50 kb inversion clade</taxon>
        <taxon>NPAAA clade</taxon>
        <taxon>indigoferoid/millettioid clade</taxon>
        <taxon>Phaseoleae</taxon>
        <taxon>Vigna</taxon>
    </lineage>
</organism>
<dbReference type="Proteomes" id="UP000501690">
    <property type="component" value="Linkage Group LG7"/>
</dbReference>
<evidence type="ECO:0000256" key="1">
    <source>
        <dbReference type="ARBA" id="ARBA00002674"/>
    </source>
</evidence>
<evidence type="ECO:0000313" key="6">
    <source>
        <dbReference type="EMBL" id="QCE00885.1"/>
    </source>
</evidence>
<dbReference type="AlphaFoldDB" id="A0A4D6MM93"/>
<keyword evidence="4 5" id="KW-0808">Transferase</keyword>
<comment type="function">
    <text evidence="1">Catalyzes cis-prenyl chain elongation to produce the polyprenyl backbone of dolichol, a glycosyl carrier-lipid required for the biosynthesis of several classes of glycoprotein.</text>
</comment>
<dbReference type="SUPFAM" id="SSF64005">
    <property type="entry name" value="Undecaprenyl diphosphate synthase"/>
    <property type="match status" value="1"/>
</dbReference>
<accession>A0A4D6MM93</accession>
<dbReference type="GO" id="GO:0009409">
    <property type="term" value="P:response to cold"/>
    <property type="evidence" value="ECO:0007669"/>
    <property type="project" value="TreeGrafter"/>
</dbReference>